<comment type="caution">
    <text evidence="1">The sequence shown here is derived from an EMBL/GenBank/DDBJ whole genome shotgun (WGS) entry which is preliminary data.</text>
</comment>
<dbReference type="Proteomes" id="UP000036780">
    <property type="component" value="Unassembled WGS sequence"/>
</dbReference>
<dbReference type="PATRIC" id="fig|1473.5.peg.424"/>
<proteinExistence type="predicted"/>
<evidence type="ECO:0000313" key="1">
    <source>
        <dbReference type="EMBL" id="KNE18854.1"/>
    </source>
</evidence>
<name>A0A0L0QK06_VIRPA</name>
<organism evidence="1 2">
    <name type="scientific">Virgibacillus pantothenticus</name>
    <dbReference type="NCBI Taxonomy" id="1473"/>
    <lineage>
        <taxon>Bacteria</taxon>
        <taxon>Bacillati</taxon>
        <taxon>Bacillota</taxon>
        <taxon>Bacilli</taxon>
        <taxon>Bacillales</taxon>
        <taxon>Bacillaceae</taxon>
        <taxon>Virgibacillus</taxon>
    </lineage>
</organism>
<keyword evidence="2" id="KW-1185">Reference proteome</keyword>
<dbReference type="AlphaFoldDB" id="A0A0L0QK06"/>
<gene>
    <name evidence="1" type="ORF">AFK71_09690</name>
</gene>
<protein>
    <submittedName>
        <fullName evidence="1">Uncharacterized protein</fullName>
    </submittedName>
</protein>
<reference evidence="2" key="1">
    <citation type="submission" date="2015-07" db="EMBL/GenBank/DDBJ databases">
        <title>Fjat-10053 dsm26.</title>
        <authorList>
            <person name="Liu B."/>
            <person name="Wang J."/>
            <person name="Zhu Y."/>
            <person name="Liu G."/>
            <person name="Chen Q."/>
            <person name="Chen Z."/>
            <person name="Lan J."/>
            <person name="Che J."/>
            <person name="Ge C."/>
            <person name="Shi H."/>
            <person name="Pan Z."/>
            <person name="Liu X."/>
        </authorList>
    </citation>
    <scope>NUCLEOTIDE SEQUENCE [LARGE SCALE GENOMIC DNA]</scope>
    <source>
        <strain evidence="2">DSM 26</strain>
    </source>
</reference>
<dbReference type="EMBL" id="LGTO01000007">
    <property type="protein sequence ID" value="KNE18854.1"/>
    <property type="molecule type" value="Genomic_DNA"/>
</dbReference>
<sequence>MTLQVLSEPEQTATSTSYTWLYRTGNNQALRYRKKEVSCSVIRQEEQLSAQLSIALWKPQRKMGEAHFIIFNIYLRNFPIWFTRAKKD</sequence>
<evidence type="ECO:0000313" key="2">
    <source>
        <dbReference type="Proteomes" id="UP000036780"/>
    </source>
</evidence>
<accession>A0A0L0QK06</accession>